<dbReference type="InterPro" id="IPR050745">
    <property type="entry name" value="Multifunctional_regulatory"/>
</dbReference>
<name>A0AAD5X1B0_9FUNG</name>
<feature type="repeat" description="ANK" evidence="3">
    <location>
        <begin position="104"/>
        <end position="136"/>
    </location>
</feature>
<feature type="repeat" description="ANK" evidence="3">
    <location>
        <begin position="214"/>
        <end position="241"/>
    </location>
</feature>
<proteinExistence type="predicted"/>
<dbReference type="EMBL" id="JADGJD010001293">
    <property type="protein sequence ID" value="KAJ3044440.1"/>
    <property type="molecule type" value="Genomic_DNA"/>
</dbReference>
<dbReference type="Pfam" id="PF12796">
    <property type="entry name" value="Ank_2"/>
    <property type="match status" value="1"/>
</dbReference>
<sequence length="337" mass="36608">MSLSFSSPPPPPLPSEILLEIAKLTDPTTVRTLLRTTKPFSKLISPKLISHVDASWYYIYNSEKASWIWAAKHGHIHIIQKLLRRKCGTRSDGEVMICEPLQLYRDGALLIAAGRGYIDIVRILLDAGAHMESTDFLAGLKEYPSSISRPLGLKRKEILIEMGVETFVISLAHFRDWLQGHCALRRAALKGHSEVLQLFLEAGAYFRCGNDWLLWTAAKLGRTTVVRVLLEAGADVHSLEDEALRNAAAAGHVETVLALLEAGADIHSQDDEALQVAAWAGHVETVLALLKAGAKVQCSADVALKIGAAVGHVETVSALLEAGADLSANNYNAYHGA</sequence>
<feature type="repeat" description="ANK" evidence="3">
    <location>
        <begin position="239"/>
        <end position="271"/>
    </location>
</feature>
<feature type="repeat" description="ANK" evidence="3">
    <location>
        <begin position="299"/>
        <end position="331"/>
    </location>
</feature>
<dbReference type="PRINTS" id="PR01415">
    <property type="entry name" value="ANKYRIN"/>
</dbReference>
<dbReference type="InterPro" id="IPR002110">
    <property type="entry name" value="Ankyrin_rpt"/>
</dbReference>
<comment type="caution">
    <text evidence="4">The sequence shown here is derived from an EMBL/GenBank/DDBJ whole genome shotgun (WGS) entry which is preliminary data.</text>
</comment>
<gene>
    <name evidence="4" type="ORF">HK097_001466</name>
</gene>
<dbReference type="Gene3D" id="1.25.40.20">
    <property type="entry name" value="Ankyrin repeat-containing domain"/>
    <property type="match status" value="3"/>
</dbReference>
<organism evidence="4 5">
    <name type="scientific">Rhizophlyctis rosea</name>
    <dbReference type="NCBI Taxonomy" id="64517"/>
    <lineage>
        <taxon>Eukaryota</taxon>
        <taxon>Fungi</taxon>
        <taxon>Fungi incertae sedis</taxon>
        <taxon>Chytridiomycota</taxon>
        <taxon>Chytridiomycota incertae sedis</taxon>
        <taxon>Chytridiomycetes</taxon>
        <taxon>Rhizophlyctidales</taxon>
        <taxon>Rhizophlyctidaceae</taxon>
        <taxon>Rhizophlyctis</taxon>
    </lineage>
</organism>
<reference evidence="4" key="1">
    <citation type="submission" date="2020-05" db="EMBL/GenBank/DDBJ databases">
        <title>Phylogenomic resolution of chytrid fungi.</title>
        <authorList>
            <person name="Stajich J.E."/>
            <person name="Amses K."/>
            <person name="Simmons R."/>
            <person name="Seto K."/>
            <person name="Myers J."/>
            <person name="Bonds A."/>
            <person name="Quandt C.A."/>
            <person name="Barry K."/>
            <person name="Liu P."/>
            <person name="Grigoriev I."/>
            <person name="Longcore J.E."/>
            <person name="James T.Y."/>
        </authorList>
    </citation>
    <scope>NUCLEOTIDE SEQUENCE</scope>
    <source>
        <strain evidence="4">JEL0318</strain>
    </source>
</reference>
<dbReference type="Pfam" id="PF00023">
    <property type="entry name" value="Ank"/>
    <property type="match status" value="1"/>
</dbReference>
<dbReference type="InterPro" id="IPR036770">
    <property type="entry name" value="Ankyrin_rpt-contain_sf"/>
</dbReference>
<dbReference type="SMART" id="SM00248">
    <property type="entry name" value="ANK"/>
    <property type="match status" value="7"/>
</dbReference>
<keyword evidence="1" id="KW-0677">Repeat</keyword>
<protein>
    <submittedName>
        <fullName evidence="4">Uncharacterized protein</fullName>
    </submittedName>
</protein>
<keyword evidence="2 3" id="KW-0040">ANK repeat</keyword>
<feature type="repeat" description="ANK" evidence="3">
    <location>
        <begin position="179"/>
        <end position="211"/>
    </location>
</feature>
<dbReference type="PROSITE" id="PS50088">
    <property type="entry name" value="ANK_REPEAT"/>
    <property type="match status" value="5"/>
</dbReference>
<dbReference type="PANTHER" id="PTHR24189:SF50">
    <property type="entry name" value="ANKYRIN REPEAT AND SOCS BOX PROTEIN 2"/>
    <property type="match status" value="1"/>
</dbReference>
<dbReference type="Proteomes" id="UP001212841">
    <property type="component" value="Unassembled WGS sequence"/>
</dbReference>
<dbReference type="PROSITE" id="PS50297">
    <property type="entry name" value="ANK_REP_REGION"/>
    <property type="match status" value="1"/>
</dbReference>
<evidence type="ECO:0000256" key="1">
    <source>
        <dbReference type="ARBA" id="ARBA00022737"/>
    </source>
</evidence>
<keyword evidence="5" id="KW-1185">Reference proteome</keyword>
<accession>A0AAD5X1B0</accession>
<evidence type="ECO:0000256" key="3">
    <source>
        <dbReference type="PROSITE-ProRule" id="PRU00023"/>
    </source>
</evidence>
<evidence type="ECO:0000313" key="4">
    <source>
        <dbReference type="EMBL" id="KAJ3044440.1"/>
    </source>
</evidence>
<dbReference type="AlphaFoldDB" id="A0AAD5X1B0"/>
<dbReference type="PANTHER" id="PTHR24189">
    <property type="entry name" value="MYOTROPHIN"/>
    <property type="match status" value="1"/>
</dbReference>
<dbReference type="SUPFAM" id="SSF48403">
    <property type="entry name" value="Ankyrin repeat"/>
    <property type="match status" value="2"/>
</dbReference>
<evidence type="ECO:0000313" key="5">
    <source>
        <dbReference type="Proteomes" id="UP001212841"/>
    </source>
</evidence>
<evidence type="ECO:0000256" key="2">
    <source>
        <dbReference type="ARBA" id="ARBA00023043"/>
    </source>
</evidence>